<sequence>MEGVLHNKNQGSEAAGKRRKQLKRVYWATGSTWGSTTESTFSVTLLAGTVGACDGGGSGGGLTGGGGTCGAVYVNFSVFPERSVASDARRRRILSTGGRGKCSARLSRFSIRW</sequence>
<accession>C3YG09</accession>
<organism>
    <name type="scientific">Branchiostoma floridae</name>
    <name type="common">Florida lancelet</name>
    <name type="synonym">Amphioxus</name>
    <dbReference type="NCBI Taxonomy" id="7739"/>
    <lineage>
        <taxon>Eukaryota</taxon>
        <taxon>Metazoa</taxon>
        <taxon>Chordata</taxon>
        <taxon>Cephalochordata</taxon>
        <taxon>Leptocardii</taxon>
        <taxon>Amphioxiformes</taxon>
        <taxon>Branchiostomatidae</taxon>
        <taxon>Branchiostoma</taxon>
    </lineage>
</organism>
<gene>
    <name evidence="1" type="ORF">BRAFLDRAFT_70654</name>
</gene>
<dbReference type="InParanoid" id="C3YG09"/>
<evidence type="ECO:0000313" key="1">
    <source>
        <dbReference type="EMBL" id="EEN60814.1"/>
    </source>
</evidence>
<protein>
    <submittedName>
        <fullName evidence="1">Uncharacterized protein</fullName>
    </submittedName>
</protein>
<reference evidence="1" key="1">
    <citation type="journal article" date="2008" name="Nature">
        <title>The amphioxus genome and the evolution of the chordate karyotype.</title>
        <authorList>
            <consortium name="US DOE Joint Genome Institute (JGI-PGF)"/>
            <person name="Putnam N.H."/>
            <person name="Butts T."/>
            <person name="Ferrier D.E.K."/>
            <person name="Furlong R.F."/>
            <person name="Hellsten U."/>
            <person name="Kawashima T."/>
            <person name="Robinson-Rechavi M."/>
            <person name="Shoguchi E."/>
            <person name="Terry A."/>
            <person name="Yu J.-K."/>
            <person name="Benito-Gutierrez E.L."/>
            <person name="Dubchak I."/>
            <person name="Garcia-Fernandez J."/>
            <person name="Gibson-Brown J.J."/>
            <person name="Grigoriev I.V."/>
            <person name="Horton A.C."/>
            <person name="de Jong P.J."/>
            <person name="Jurka J."/>
            <person name="Kapitonov V.V."/>
            <person name="Kohara Y."/>
            <person name="Kuroki Y."/>
            <person name="Lindquist E."/>
            <person name="Lucas S."/>
            <person name="Osoegawa K."/>
            <person name="Pennacchio L.A."/>
            <person name="Salamov A.A."/>
            <person name="Satou Y."/>
            <person name="Sauka-Spengler T."/>
            <person name="Schmutz J."/>
            <person name="Shin-I T."/>
            <person name="Toyoda A."/>
            <person name="Bronner-Fraser M."/>
            <person name="Fujiyama A."/>
            <person name="Holland L.Z."/>
            <person name="Holland P.W.H."/>
            <person name="Satoh N."/>
            <person name="Rokhsar D.S."/>
        </authorList>
    </citation>
    <scope>NUCLEOTIDE SEQUENCE [LARGE SCALE GENOMIC DNA]</scope>
    <source>
        <strain evidence="1">S238N-H82</strain>
        <tissue evidence="1">Testes</tissue>
    </source>
</reference>
<dbReference type="EMBL" id="GG666510">
    <property type="protein sequence ID" value="EEN60814.1"/>
    <property type="molecule type" value="Genomic_DNA"/>
</dbReference>
<name>C3YG09_BRAFL</name>
<dbReference type="AlphaFoldDB" id="C3YG09"/>
<proteinExistence type="predicted"/>